<dbReference type="PANTHER" id="PTHR10972">
    <property type="entry name" value="OXYSTEROL-BINDING PROTEIN-RELATED"/>
    <property type="match status" value="1"/>
</dbReference>
<dbReference type="InterPro" id="IPR037239">
    <property type="entry name" value="OSBP_sf"/>
</dbReference>
<evidence type="ECO:0000256" key="7">
    <source>
        <dbReference type="SAM" id="MobiDB-lite"/>
    </source>
</evidence>
<dbReference type="STRING" id="6198.A0A075A211"/>
<sequence length="923" mass="103961">MVAEWGSRTSSRDIYSNGPISSKDIKSDGSSCKMIFYHITGNVDRLKTIRLIRCPEAVGRRCRGTFNLKDATLVIPSSQTSFVLVEATGRKHHLKALSEQDKEMWIKVLTDLTNGQNNTDVESDNYSEDLAVNNTPERCQVVAGRRRFFRYRRSGRPKLGSKHSSSPNLPQDNGKLHKVEKFSSAPTRPLGTQLLVTADQSEVQQATGKPTYSSRSTYLKTENRSPPCPTSAFSHLLSRVRKPSLTTEASALHELVVSVRSFQERLRDHTNSVCAHTTFIESLMSKPESNDIFGRPAAPASDLSDQTPAQQESEQLVHCFKTALEEHRQYVGQFQETCSEALQFLVTNFERWHRRILAEQERCLGLERTIEQLARQHRALELQLSQYYAPLDSASFETVRAPQGGTLRRADTFERSASVQLESVGSTEDDQFFDAVSVIQYQSNEALSASDLNQSTQVRLPLPRTEGVRASATSLISLESVDESSGSDSCAEGSTESELRLRRPPPATSERHRGTYTEATRPSVPPVSLTIRKRRTTIPPSPKIALNLWSIIKNGIGKDITKIPLPVNFNEPISFLQRASEDLTYSELLDRASETKDPVEQMAWVAAFSVSCYATTAIRTGKPFNPLWGETFEFDRSDDSYGWRLIAEQVSHHPPGSALYCESVHRGWKIWLEFYLVSKFRGKYMSVFPKGTVNLLLPDGSRYTWTKATTVVHNLIVGSLWIDNYGDVVIRNHTSGYNCPMRFIAHSYFGRGPPKQVTGVIQNPSGTPKCLIRGCWDSHIESQPVSEDGSPIGDSKLLWRATPPPPGSENMYNFSLFTVELNELEPGIAPTDSRLRPDQRLMEDGAWDQANEEKRRIEQKQRAKRHRWEEEQASSSEPLDPLFTPCWFSLATDSVTGEQSYVYTGKYWEAKSRQDWSCCPDIY</sequence>
<dbReference type="GeneID" id="20318056"/>
<dbReference type="AlphaFoldDB" id="A0A075A211"/>
<comment type="similarity">
    <text evidence="1 4">Belongs to the OSBP family.</text>
</comment>
<evidence type="ECO:0000256" key="4">
    <source>
        <dbReference type="RuleBase" id="RU003844"/>
    </source>
</evidence>
<dbReference type="GO" id="GO:0120009">
    <property type="term" value="P:intermembrane lipid transfer"/>
    <property type="evidence" value="ECO:0007669"/>
    <property type="project" value="UniProtKB-ARBA"/>
</dbReference>
<accession>A0A075A211</accession>
<protein>
    <recommendedName>
        <fullName evidence="5">Oxysterol-binding protein</fullName>
    </recommendedName>
</protein>
<evidence type="ECO:0000256" key="3">
    <source>
        <dbReference type="ARBA" id="ARBA00023121"/>
    </source>
</evidence>
<feature type="region of interest" description="Disordered" evidence="7">
    <location>
        <begin position="844"/>
        <end position="877"/>
    </location>
</feature>
<feature type="compositionally biased region" description="Polar residues" evidence="7">
    <location>
        <begin position="479"/>
        <end position="496"/>
    </location>
</feature>
<dbReference type="PANTHER" id="PTHR10972:SF205">
    <property type="entry name" value="OXYSTEROL-BINDING PROTEIN 1"/>
    <property type="match status" value="1"/>
</dbReference>
<dbReference type="GO" id="GO:0032934">
    <property type="term" value="F:sterol binding"/>
    <property type="evidence" value="ECO:0007669"/>
    <property type="project" value="TreeGrafter"/>
</dbReference>
<feature type="compositionally biased region" description="Polar residues" evidence="7">
    <location>
        <begin position="201"/>
        <end position="220"/>
    </location>
</feature>
<dbReference type="Pfam" id="PF01237">
    <property type="entry name" value="Oxysterol_BP"/>
    <property type="match status" value="1"/>
</dbReference>
<feature type="region of interest" description="Disordered" evidence="7">
    <location>
        <begin position="201"/>
        <end position="226"/>
    </location>
</feature>
<keyword evidence="9" id="KW-1185">Reference proteome</keyword>
<evidence type="ECO:0000256" key="6">
    <source>
        <dbReference type="SAM" id="Coils"/>
    </source>
</evidence>
<dbReference type="InterPro" id="IPR018494">
    <property type="entry name" value="Oxysterol-bd_CS"/>
</dbReference>
<reference evidence="8 9" key="1">
    <citation type="submission" date="2013-11" db="EMBL/GenBank/DDBJ databases">
        <title>Opisthorchis viverrini - life in the bile duct.</title>
        <authorList>
            <person name="Young N.D."/>
            <person name="Nagarajan N."/>
            <person name="Lin S.J."/>
            <person name="Korhonen P.K."/>
            <person name="Jex A.R."/>
            <person name="Hall R.S."/>
            <person name="Safavi-Hemami H."/>
            <person name="Kaewkong W."/>
            <person name="Bertrand D."/>
            <person name="Gao S."/>
            <person name="Seet Q."/>
            <person name="Wongkham S."/>
            <person name="Teh B.T."/>
            <person name="Wongkham C."/>
            <person name="Intapan P.M."/>
            <person name="Maleewong W."/>
            <person name="Yang X."/>
            <person name="Hu M."/>
            <person name="Wang Z."/>
            <person name="Hofmann A."/>
            <person name="Sternberg P.W."/>
            <person name="Tan P."/>
            <person name="Wang J."/>
            <person name="Gasser R.B."/>
        </authorList>
    </citation>
    <scope>NUCLEOTIDE SEQUENCE [LARGE SCALE GENOMIC DNA]</scope>
</reference>
<feature type="region of interest" description="Disordered" evidence="7">
    <location>
        <begin position="152"/>
        <end position="175"/>
    </location>
</feature>
<dbReference type="KEGG" id="ovi:T265_03869"/>
<dbReference type="GO" id="GO:0005829">
    <property type="term" value="C:cytosol"/>
    <property type="evidence" value="ECO:0007669"/>
    <property type="project" value="TreeGrafter"/>
</dbReference>
<dbReference type="PROSITE" id="PS01013">
    <property type="entry name" value="OSBP"/>
    <property type="match status" value="1"/>
</dbReference>
<feature type="compositionally biased region" description="Basic and acidic residues" evidence="7">
    <location>
        <begin position="851"/>
        <end position="861"/>
    </location>
</feature>
<evidence type="ECO:0000256" key="5">
    <source>
        <dbReference type="RuleBase" id="RU003845"/>
    </source>
</evidence>
<dbReference type="EMBL" id="KL596676">
    <property type="protein sequence ID" value="KER29575.1"/>
    <property type="molecule type" value="Genomic_DNA"/>
</dbReference>
<dbReference type="RefSeq" id="XP_009166714.1">
    <property type="nucleotide sequence ID" value="XM_009168450.1"/>
</dbReference>
<feature type="region of interest" description="Disordered" evidence="7">
    <location>
        <begin position="479"/>
        <end position="525"/>
    </location>
</feature>
<dbReference type="FunFam" id="2.40.160.120:FF:000001">
    <property type="entry name" value="Oxysterol-binding protein"/>
    <property type="match status" value="1"/>
</dbReference>
<feature type="coiled-coil region" evidence="6">
    <location>
        <begin position="356"/>
        <end position="383"/>
    </location>
</feature>
<gene>
    <name evidence="8" type="ORF">T265_03869</name>
</gene>
<dbReference type="SUPFAM" id="SSF144000">
    <property type="entry name" value="Oxysterol-binding protein-like"/>
    <property type="match status" value="1"/>
</dbReference>
<evidence type="ECO:0000313" key="8">
    <source>
        <dbReference type="EMBL" id="KER29575.1"/>
    </source>
</evidence>
<feature type="compositionally biased region" description="Basic residues" evidence="7">
    <location>
        <begin position="152"/>
        <end position="161"/>
    </location>
</feature>
<dbReference type="Gene3D" id="2.40.160.120">
    <property type="match status" value="1"/>
</dbReference>
<proteinExistence type="inferred from homology"/>
<evidence type="ECO:0000313" key="9">
    <source>
        <dbReference type="Proteomes" id="UP000054324"/>
    </source>
</evidence>
<dbReference type="Proteomes" id="UP000054324">
    <property type="component" value="Unassembled WGS sequence"/>
</dbReference>
<keyword evidence="2" id="KW-0597">Phosphoprotein</keyword>
<keyword evidence="5" id="KW-0813">Transport</keyword>
<dbReference type="OrthoDB" id="1854502at2759"/>
<keyword evidence="6" id="KW-0175">Coiled coil</keyword>
<keyword evidence="5" id="KW-0445">Lipid transport</keyword>
<dbReference type="InterPro" id="IPR000648">
    <property type="entry name" value="Oxysterol-bd"/>
</dbReference>
<evidence type="ECO:0000256" key="1">
    <source>
        <dbReference type="ARBA" id="ARBA00008842"/>
    </source>
</evidence>
<dbReference type="SUPFAM" id="SSF50729">
    <property type="entry name" value="PH domain-like"/>
    <property type="match status" value="1"/>
</dbReference>
<organism evidence="8 9">
    <name type="scientific">Opisthorchis viverrini</name>
    <name type="common">Southeast Asian liver fluke</name>
    <dbReference type="NCBI Taxonomy" id="6198"/>
    <lineage>
        <taxon>Eukaryota</taxon>
        <taxon>Metazoa</taxon>
        <taxon>Spiralia</taxon>
        <taxon>Lophotrochozoa</taxon>
        <taxon>Platyhelminthes</taxon>
        <taxon>Trematoda</taxon>
        <taxon>Digenea</taxon>
        <taxon>Opisthorchiida</taxon>
        <taxon>Opisthorchiata</taxon>
        <taxon>Opisthorchiidae</taxon>
        <taxon>Opisthorchis</taxon>
    </lineage>
</organism>
<feature type="compositionally biased region" description="Polar residues" evidence="7">
    <location>
        <begin position="162"/>
        <end position="171"/>
    </location>
</feature>
<name>A0A075A211_OPIVI</name>
<keyword evidence="3" id="KW-0446">Lipid-binding</keyword>
<dbReference type="GO" id="GO:0097038">
    <property type="term" value="C:perinuclear endoplasmic reticulum"/>
    <property type="evidence" value="ECO:0007669"/>
    <property type="project" value="TreeGrafter"/>
</dbReference>
<evidence type="ECO:0000256" key="2">
    <source>
        <dbReference type="ARBA" id="ARBA00022553"/>
    </source>
</evidence>
<dbReference type="CTD" id="20318056"/>
<dbReference type="GO" id="GO:0005886">
    <property type="term" value="C:plasma membrane"/>
    <property type="evidence" value="ECO:0007669"/>
    <property type="project" value="TreeGrafter"/>
</dbReference>